<name>A0ABV2BQA5_9GAMM</name>
<dbReference type="PANTHER" id="PTHR36974:SF1">
    <property type="entry name" value="DOXX FAMILY MEMBRANE PROTEIN"/>
    <property type="match status" value="1"/>
</dbReference>
<evidence type="ECO:0000313" key="1">
    <source>
        <dbReference type="EMBL" id="MET1254128.1"/>
    </source>
</evidence>
<dbReference type="EMBL" id="JBEVCJ010000002">
    <property type="protein sequence ID" value="MET1254128.1"/>
    <property type="molecule type" value="Genomic_DNA"/>
</dbReference>
<protein>
    <submittedName>
        <fullName evidence="1">Uncharacterized protein</fullName>
    </submittedName>
</protein>
<gene>
    <name evidence="1" type="ORF">ABVT43_03210</name>
</gene>
<keyword evidence="2" id="KW-1185">Reference proteome</keyword>
<dbReference type="PANTHER" id="PTHR36974">
    <property type="entry name" value="MEMBRANE PROTEIN-RELATED"/>
    <property type="match status" value="1"/>
</dbReference>
<sequence length="157" mass="17893">MVTPILILILLVLPLLIAFIGARSKQAPVNVCLYACRGLAMTFFFFAVGHFVKTDGMVVMMPEWVPYRYFWVYVTGVLEVLIGFGLLLKRYQLLASRFAIAIFISFFPVNIYAAWHGFGLGGHQWGLVYLWIRAPLQLILIGWAYFLCIKPLIGRTQ</sequence>
<evidence type="ECO:0000313" key="2">
    <source>
        <dbReference type="Proteomes" id="UP001548189"/>
    </source>
</evidence>
<comment type="caution">
    <text evidence="1">The sequence shown here is derived from an EMBL/GenBank/DDBJ whole genome shotgun (WGS) entry which is preliminary data.</text>
</comment>
<organism evidence="1 2">
    <name type="scientific">Aliikangiella maris</name>
    <dbReference type="NCBI Taxonomy" id="3162458"/>
    <lineage>
        <taxon>Bacteria</taxon>
        <taxon>Pseudomonadati</taxon>
        <taxon>Pseudomonadota</taxon>
        <taxon>Gammaproteobacteria</taxon>
        <taxon>Oceanospirillales</taxon>
        <taxon>Pleioneaceae</taxon>
        <taxon>Aliikangiella</taxon>
    </lineage>
</organism>
<dbReference type="Proteomes" id="UP001548189">
    <property type="component" value="Unassembled WGS sequence"/>
</dbReference>
<accession>A0ABV2BQA5</accession>
<reference evidence="1 2" key="1">
    <citation type="submission" date="2024-06" db="EMBL/GenBank/DDBJ databases">
        <authorList>
            <person name="Li F."/>
        </authorList>
    </citation>
    <scope>NUCLEOTIDE SEQUENCE [LARGE SCALE GENOMIC DNA]</scope>
    <source>
        <strain evidence="1 2">GXAS 311</strain>
    </source>
</reference>
<proteinExistence type="predicted"/>